<evidence type="ECO:0000256" key="3">
    <source>
        <dbReference type="ARBA" id="ARBA00022448"/>
    </source>
</evidence>
<accession>A0A9X4AKX4</accession>
<comment type="function">
    <text evidence="1">Needed for flagellar regrowth and assembly.</text>
</comment>
<proteinExistence type="inferred from homology"/>
<keyword evidence="5" id="KW-0653">Protein transport</keyword>
<evidence type="ECO:0000256" key="4">
    <source>
        <dbReference type="ARBA" id="ARBA00022795"/>
    </source>
</evidence>
<feature type="coiled-coil region" evidence="8">
    <location>
        <begin position="35"/>
        <end position="125"/>
    </location>
</feature>
<evidence type="ECO:0000256" key="2">
    <source>
        <dbReference type="ARBA" id="ARBA00006602"/>
    </source>
</evidence>
<dbReference type="GO" id="GO:0044781">
    <property type="term" value="P:bacterial-type flagellum organization"/>
    <property type="evidence" value="ECO:0007669"/>
    <property type="project" value="UniProtKB-KW"/>
</dbReference>
<dbReference type="InterPro" id="IPR018035">
    <property type="entry name" value="Flagellar_FliH/T3SS_HrpE"/>
</dbReference>
<evidence type="ECO:0000256" key="6">
    <source>
        <dbReference type="ARBA" id="ARBA00023225"/>
    </source>
</evidence>
<dbReference type="GO" id="GO:0005829">
    <property type="term" value="C:cytosol"/>
    <property type="evidence" value="ECO:0007669"/>
    <property type="project" value="TreeGrafter"/>
</dbReference>
<evidence type="ECO:0000256" key="8">
    <source>
        <dbReference type="SAM" id="Coils"/>
    </source>
</evidence>
<keyword evidence="11" id="KW-1185">Reference proteome</keyword>
<keyword evidence="4" id="KW-1005">Bacterial flagellum biogenesis</keyword>
<evidence type="ECO:0000256" key="7">
    <source>
        <dbReference type="NCBIfam" id="TIGR03825"/>
    </source>
</evidence>
<name>A0A9X4AKX4_9BACI</name>
<dbReference type="GO" id="GO:0015031">
    <property type="term" value="P:protein transport"/>
    <property type="evidence" value="ECO:0007669"/>
    <property type="project" value="UniProtKB-KW"/>
</dbReference>
<reference evidence="10" key="1">
    <citation type="submission" date="2022-06" db="EMBL/GenBank/DDBJ databases">
        <title>Aquibacillus sp. a new bacterium isolated from soil saline samples.</title>
        <authorList>
            <person name="Galisteo C."/>
            <person name="De La Haba R."/>
            <person name="Sanchez-Porro C."/>
            <person name="Ventosa A."/>
        </authorList>
    </citation>
    <scope>NUCLEOTIDE SEQUENCE</scope>
    <source>
        <strain evidence="10">JCM 12387</strain>
    </source>
</reference>
<dbReference type="NCBIfam" id="TIGR03825">
    <property type="entry name" value="FliH_bacil"/>
    <property type="match status" value="1"/>
</dbReference>
<dbReference type="InterPro" id="IPR022524">
    <property type="entry name" value="FliH_Bacilli"/>
</dbReference>
<evidence type="ECO:0000313" key="11">
    <source>
        <dbReference type="Proteomes" id="UP001145072"/>
    </source>
</evidence>
<keyword evidence="10" id="KW-0282">Flagellum</keyword>
<dbReference type="AlphaFoldDB" id="A0A9X4AKX4"/>
<dbReference type="EMBL" id="JAMQJZ010000014">
    <property type="protein sequence ID" value="MDC3421885.1"/>
    <property type="molecule type" value="Genomic_DNA"/>
</dbReference>
<dbReference type="PANTHER" id="PTHR34982:SF1">
    <property type="entry name" value="FLAGELLAR ASSEMBLY PROTEIN FLIH"/>
    <property type="match status" value="1"/>
</dbReference>
<dbReference type="Pfam" id="PF02108">
    <property type="entry name" value="FliH"/>
    <property type="match status" value="1"/>
</dbReference>
<evidence type="ECO:0000313" key="10">
    <source>
        <dbReference type="EMBL" id="MDC3421885.1"/>
    </source>
</evidence>
<dbReference type="Proteomes" id="UP001145072">
    <property type="component" value="Unassembled WGS sequence"/>
</dbReference>
<gene>
    <name evidence="10" type="primary">fliH</name>
    <name evidence="10" type="ORF">NC661_16035</name>
</gene>
<comment type="similarity">
    <text evidence="2">Belongs to the FliH family.</text>
</comment>
<sequence>MSSVYRYDDPLSQRKIISIKPVISKNTPIGQEDPVDELSQLKAKLEQAKQQLAQVREEADHILEQARQQVAIEREQWEKEKNHLMENAKQTGYQEGFELGRNESIEKHKELIEQARSTINLAKKDYHLKLEQSEEEVLQLALKAASKIMHHSIEESEHFLHIVKDVLKEVKEQHSVQITAHPEDYQVMFQHKDELENIVSSKTEFSIYPDHELQRGSCIIETPFGKIDASLDSQLQELRNKLFHLSREVGHEHS</sequence>
<organism evidence="10 11">
    <name type="scientific">Aquibacillus koreensis</name>
    <dbReference type="NCBI Taxonomy" id="279446"/>
    <lineage>
        <taxon>Bacteria</taxon>
        <taxon>Bacillati</taxon>
        <taxon>Bacillota</taxon>
        <taxon>Bacilli</taxon>
        <taxon>Bacillales</taxon>
        <taxon>Bacillaceae</taxon>
        <taxon>Aquibacillus</taxon>
    </lineage>
</organism>
<keyword evidence="3" id="KW-0813">Transport</keyword>
<dbReference type="InterPro" id="IPR051472">
    <property type="entry name" value="T3SS_Stator/FliH"/>
</dbReference>
<evidence type="ECO:0000256" key="1">
    <source>
        <dbReference type="ARBA" id="ARBA00003041"/>
    </source>
</evidence>
<dbReference type="RefSeq" id="WP_259866240.1">
    <property type="nucleotide sequence ID" value="NZ_JAMQJZ010000014.1"/>
</dbReference>
<dbReference type="PANTHER" id="PTHR34982">
    <property type="entry name" value="YOP PROTEINS TRANSLOCATION PROTEIN L"/>
    <property type="match status" value="1"/>
</dbReference>
<evidence type="ECO:0000256" key="5">
    <source>
        <dbReference type="ARBA" id="ARBA00022927"/>
    </source>
</evidence>
<evidence type="ECO:0000259" key="9">
    <source>
        <dbReference type="Pfam" id="PF02108"/>
    </source>
</evidence>
<keyword evidence="10" id="KW-0969">Cilium</keyword>
<keyword evidence="8" id="KW-0175">Coiled coil</keyword>
<feature type="domain" description="Flagellar assembly protein FliH/Type III secretion system HrpE" evidence="9">
    <location>
        <begin position="113"/>
        <end position="238"/>
    </location>
</feature>
<dbReference type="CDD" id="cd06503">
    <property type="entry name" value="ATP-synt_Fo_b"/>
    <property type="match status" value="1"/>
</dbReference>
<keyword evidence="10" id="KW-0966">Cell projection</keyword>
<comment type="caution">
    <text evidence="10">The sequence shown here is derived from an EMBL/GenBank/DDBJ whole genome shotgun (WGS) entry which is preliminary data.</text>
</comment>
<protein>
    <recommendedName>
        <fullName evidence="7">Flagellar assembly protein FliH</fullName>
    </recommendedName>
</protein>
<keyword evidence="6" id="KW-1006">Bacterial flagellum protein export</keyword>